<sequence>MLAVQSRLPLGMPFRPRTRNVRRPFTPSFTGQPYRLPHDVRDRLAASLVPFRNREAAFALAVFLARFWSVPGRVVDSFHIDRRALADHGELHLTEAKVRGAIRVLEEVAFLDRAIPSSGSKYKATEEGLHRKPIRFVFGSEYAPLFIAANERAARARGGRSSDRRPMTPSSSQRPPTTSSEAQKIKSPKSKSVADPMVYLGDLRNGKKIGLPPNPFVPDPKLEAALENLLKGIRQSRGG</sequence>
<organism evidence="2 3">
    <name type="scientific">Microvirga aerophila</name>
    <dbReference type="NCBI Taxonomy" id="670291"/>
    <lineage>
        <taxon>Bacteria</taxon>
        <taxon>Pseudomonadati</taxon>
        <taxon>Pseudomonadota</taxon>
        <taxon>Alphaproteobacteria</taxon>
        <taxon>Hyphomicrobiales</taxon>
        <taxon>Methylobacteriaceae</taxon>
        <taxon>Microvirga</taxon>
    </lineage>
</organism>
<feature type="region of interest" description="Disordered" evidence="1">
    <location>
        <begin position="154"/>
        <end position="197"/>
    </location>
</feature>
<comment type="caution">
    <text evidence="2">The sequence shown here is derived from an EMBL/GenBank/DDBJ whole genome shotgun (WGS) entry which is preliminary data.</text>
</comment>
<proteinExistence type="predicted"/>
<accession>A0A512C1J7</accession>
<keyword evidence="3" id="KW-1185">Reference proteome</keyword>
<evidence type="ECO:0000313" key="3">
    <source>
        <dbReference type="Proteomes" id="UP000321085"/>
    </source>
</evidence>
<evidence type="ECO:0000256" key="1">
    <source>
        <dbReference type="SAM" id="MobiDB-lite"/>
    </source>
</evidence>
<dbReference type="AlphaFoldDB" id="A0A512C1J7"/>
<name>A0A512C1J7_9HYPH</name>
<dbReference type="EMBL" id="BJYU01000150">
    <property type="protein sequence ID" value="GEO18081.1"/>
    <property type="molecule type" value="Genomic_DNA"/>
</dbReference>
<dbReference type="Proteomes" id="UP000321085">
    <property type="component" value="Unassembled WGS sequence"/>
</dbReference>
<dbReference type="RefSeq" id="WP_147022843.1">
    <property type="nucleotide sequence ID" value="NZ_BJYU01000150.1"/>
</dbReference>
<evidence type="ECO:0000313" key="2">
    <source>
        <dbReference type="EMBL" id="GEO18081.1"/>
    </source>
</evidence>
<reference evidence="2 3" key="1">
    <citation type="submission" date="2019-07" db="EMBL/GenBank/DDBJ databases">
        <title>Whole genome shotgun sequence of Microvirga aerophila NBRC 106136.</title>
        <authorList>
            <person name="Hosoyama A."/>
            <person name="Uohara A."/>
            <person name="Ohji S."/>
            <person name="Ichikawa N."/>
        </authorList>
    </citation>
    <scope>NUCLEOTIDE SEQUENCE [LARGE SCALE GENOMIC DNA]</scope>
    <source>
        <strain evidence="2 3">NBRC 106136</strain>
    </source>
</reference>
<protein>
    <submittedName>
        <fullName evidence="2">Uncharacterized protein</fullName>
    </submittedName>
</protein>
<feature type="compositionally biased region" description="Low complexity" evidence="1">
    <location>
        <begin position="167"/>
        <end position="180"/>
    </location>
</feature>
<gene>
    <name evidence="2" type="ORF">MAE02_57770</name>
</gene>